<feature type="domain" description="ABC transmembrane type-1" evidence="8">
    <location>
        <begin position="1"/>
        <end position="100"/>
    </location>
</feature>
<dbReference type="EMBL" id="BARW01009698">
    <property type="protein sequence ID" value="GAI83618.1"/>
    <property type="molecule type" value="Genomic_DNA"/>
</dbReference>
<keyword evidence="2" id="KW-0813">Transport</keyword>
<proteinExistence type="predicted"/>
<dbReference type="InterPro" id="IPR035906">
    <property type="entry name" value="MetI-like_sf"/>
</dbReference>
<evidence type="ECO:0000256" key="6">
    <source>
        <dbReference type="ARBA" id="ARBA00023136"/>
    </source>
</evidence>
<dbReference type="PROSITE" id="PS50928">
    <property type="entry name" value="ABC_TM1"/>
    <property type="match status" value="1"/>
</dbReference>
<dbReference type="AlphaFoldDB" id="X1RSJ0"/>
<accession>X1RSJ0</accession>
<dbReference type="GO" id="GO:0005886">
    <property type="term" value="C:plasma membrane"/>
    <property type="evidence" value="ECO:0007669"/>
    <property type="project" value="UniProtKB-SubCell"/>
</dbReference>
<evidence type="ECO:0000256" key="3">
    <source>
        <dbReference type="ARBA" id="ARBA00022475"/>
    </source>
</evidence>
<name>X1RSJ0_9ZZZZ</name>
<evidence type="ECO:0000256" key="5">
    <source>
        <dbReference type="ARBA" id="ARBA00022989"/>
    </source>
</evidence>
<evidence type="ECO:0000256" key="7">
    <source>
        <dbReference type="SAM" id="Phobius"/>
    </source>
</evidence>
<dbReference type="SUPFAM" id="SSF161098">
    <property type="entry name" value="MetI-like"/>
    <property type="match status" value="1"/>
</dbReference>
<evidence type="ECO:0000256" key="2">
    <source>
        <dbReference type="ARBA" id="ARBA00022448"/>
    </source>
</evidence>
<gene>
    <name evidence="9" type="ORF">S12H4_19398</name>
</gene>
<keyword evidence="4 7" id="KW-0812">Transmembrane</keyword>
<dbReference type="PANTHER" id="PTHR43227:SF8">
    <property type="entry name" value="DIACETYLCHITOBIOSE UPTAKE SYSTEM PERMEASE PROTEIN DASB"/>
    <property type="match status" value="1"/>
</dbReference>
<comment type="subcellular location">
    <subcellularLocation>
        <location evidence="1">Cell membrane</location>
        <topology evidence="1">Multi-pass membrane protein</topology>
    </subcellularLocation>
</comment>
<dbReference type="Gene3D" id="1.10.3720.10">
    <property type="entry name" value="MetI-like"/>
    <property type="match status" value="1"/>
</dbReference>
<dbReference type="CDD" id="cd06261">
    <property type="entry name" value="TM_PBP2"/>
    <property type="match status" value="1"/>
</dbReference>
<evidence type="ECO:0000256" key="1">
    <source>
        <dbReference type="ARBA" id="ARBA00004651"/>
    </source>
</evidence>
<evidence type="ECO:0000256" key="4">
    <source>
        <dbReference type="ARBA" id="ARBA00022692"/>
    </source>
</evidence>
<organism evidence="9">
    <name type="scientific">marine sediment metagenome</name>
    <dbReference type="NCBI Taxonomy" id="412755"/>
    <lineage>
        <taxon>unclassified sequences</taxon>
        <taxon>metagenomes</taxon>
        <taxon>ecological metagenomes</taxon>
    </lineage>
</organism>
<dbReference type="Pfam" id="PF00528">
    <property type="entry name" value="BPD_transp_1"/>
    <property type="match status" value="1"/>
</dbReference>
<dbReference type="GO" id="GO:0055085">
    <property type="term" value="P:transmembrane transport"/>
    <property type="evidence" value="ECO:0007669"/>
    <property type="project" value="InterPro"/>
</dbReference>
<dbReference type="InterPro" id="IPR050809">
    <property type="entry name" value="UgpAE/MalFG_permease"/>
</dbReference>
<keyword evidence="6 7" id="KW-0472">Membrane</keyword>
<comment type="caution">
    <text evidence="9">The sequence shown here is derived from an EMBL/GenBank/DDBJ whole genome shotgun (WGS) entry which is preliminary data.</text>
</comment>
<feature type="transmembrane region" description="Helical" evidence="7">
    <location>
        <begin position="79"/>
        <end position="99"/>
    </location>
</feature>
<keyword evidence="3" id="KW-1003">Cell membrane</keyword>
<sequence>MRWMLLPGIGIFNEILKNTIGAQINFLGSQSAAMPTLIILNTWKWLPFGTLLILTALQTIPREVYEAARVDGANFWKQFIYITFPLLGKVIWFMGYLILV</sequence>
<dbReference type="PANTHER" id="PTHR43227">
    <property type="entry name" value="BLL4140 PROTEIN"/>
    <property type="match status" value="1"/>
</dbReference>
<protein>
    <recommendedName>
        <fullName evidence="8">ABC transmembrane type-1 domain-containing protein</fullName>
    </recommendedName>
</protein>
<evidence type="ECO:0000313" key="9">
    <source>
        <dbReference type="EMBL" id="GAI83618.1"/>
    </source>
</evidence>
<feature type="non-terminal residue" evidence="9">
    <location>
        <position position="100"/>
    </location>
</feature>
<evidence type="ECO:0000259" key="8">
    <source>
        <dbReference type="PROSITE" id="PS50928"/>
    </source>
</evidence>
<dbReference type="InterPro" id="IPR000515">
    <property type="entry name" value="MetI-like"/>
</dbReference>
<reference evidence="9" key="1">
    <citation type="journal article" date="2014" name="Front. Microbiol.">
        <title>High frequency of phylogenetically diverse reductive dehalogenase-homologous genes in deep subseafloor sedimentary metagenomes.</title>
        <authorList>
            <person name="Kawai M."/>
            <person name="Futagami T."/>
            <person name="Toyoda A."/>
            <person name="Takaki Y."/>
            <person name="Nishi S."/>
            <person name="Hori S."/>
            <person name="Arai W."/>
            <person name="Tsubouchi T."/>
            <person name="Morono Y."/>
            <person name="Uchiyama I."/>
            <person name="Ito T."/>
            <person name="Fujiyama A."/>
            <person name="Inagaki F."/>
            <person name="Takami H."/>
        </authorList>
    </citation>
    <scope>NUCLEOTIDE SEQUENCE</scope>
    <source>
        <strain evidence="9">Expedition CK06-06</strain>
    </source>
</reference>
<keyword evidence="5 7" id="KW-1133">Transmembrane helix</keyword>